<keyword evidence="5 7" id="KW-1133">Transmembrane helix</keyword>
<evidence type="ECO:0000256" key="3">
    <source>
        <dbReference type="ARBA" id="ARBA00022475"/>
    </source>
</evidence>
<evidence type="ECO:0000313" key="8">
    <source>
        <dbReference type="EMBL" id="MBC8562137.1"/>
    </source>
</evidence>
<dbReference type="Pfam" id="PF03006">
    <property type="entry name" value="HlyIII"/>
    <property type="match status" value="1"/>
</dbReference>
<protein>
    <submittedName>
        <fullName evidence="8">Hemolysin III family protein</fullName>
    </submittedName>
</protein>
<evidence type="ECO:0000256" key="1">
    <source>
        <dbReference type="ARBA" id="ARBA00004651"/>
    </source>
</evidence>
<reference evidence="8 9" key="1">
    <citation type="submission" date="2020-08" db="EMBL/GenBank/DDBJ databases">
        <title>Genome public.</title>
        <authorList>
            <person name="Liu C."/>
            <person name="Sun Q."/>
        </authorList>
    </citation>
    <scope>NUCLEOTIDE SEQUENCE [LARGE SCALE GENOMIC DNA]</scope>
    <source>
        <strain evidence="8 9">NSJ-37</strain>
    </source>
</reference>
<keyword evidence="3" id="KW-1003">Cell membrane</keyword>
<dbReference type="EMBL" id="JACRSX010000005">
    <property type="protein sequence ID" value="MBC8562137.1"/>
    <property type="molecule type" value="Genomic_DNA"/>
</dbReference>
<feature type="transmembrane region" description="Helical" evidence="7">
    <location>
        <begin position="154"/>
        <end position="175"/>
    </location>
</feature>
<proteinExistence type="inferred from homology"/>
<evidence type="ECO:0000256" key="6">
    <source>
        <dbReference type="ARBA" id="ARBA00023136"/>
    </source>
</evidence>
<feature type="transmembrane region" description="Helical" evidence="7">
    <location>
        <begin position="35"/>
        <end position="53"/>
    </location>
</feature>
<feature type="transmembrane region" description="Helical" evidence="7">
    <location>
        <begin position="182"/>
        <end position="202"/>
    </location>
</feature>
<dbReference type="PANTHER" id="PTHR20855:SF3">
    <property type="entry name" value="LD03007P"/>
    <property type="match status" value="1"/>
</dbReference>
<feature type="transmembrane region" description="Helical" evidence="7">
    <location>
        <begin position="104"/>
        <end position="122"/>
    </location>
</feature>
<gene>
    <name evidence="8" type="ORF">H8704_05725</name>
</gene>
<name>A0ABR7N0H3_9FIRM</name>
<dbReference type="PANTHER" id="PTHR20855">
    <property type="entry name" value="ADIPOR/PROGESTIN RECEPTOR-RELATED"/>
    <property type="match status" value="1"/>
</dbReference>
<evidence type="ECO:0000256" key="7">
    <source>
        <dbReference type="SAM" id="Phobius"/>
    </source>
</evidence>
<comment type="subcellular location">
    <subcellularLocation>
        <location evidence="1">Cell membrane</location>
        <topology evidence="1">Multi-pass membrane protein</topology>
    </subcellularLocation>
</comment>
<dbReference type="InterPro" id="IPR005744">
    <property type="entry name" value="Hy-lIII"/>
</dbReference>
<dbReference type="InterPro" id="IPR004254">
    <property type="entry name" value="AdipoR/HlyIII-related"/>
</dbReference>
<organism evidence="8 9">
    <name type="scientific">Jutongia huaianensis</name>
    <dbReference type="NCBI Taxonomy" id="2763668"/>
    <lineage>
        <taxon>Bacteria</taxon>
        <taxon>Bacillati</taxon>
        <taxon>Bacillota</taxon>
        <taxon>Clostridia</taxon>
        <taxon>Lachnospirales</taxon>
        <taxon>Lachnospiraceae</taxon>
        <taxon>Jutongia</taxon>
    </lineage>
</organism>
<dbReference type="RefSeq" id="WP_022464705.1">
    <property type="nucleotide sequence ID" value="NZ_JACRSX010000005.1"/>
</dbReference>
<keyword evidence="6 7" id="KW-0472">Membrane</keyword>
<dbReference type="Proteomes" id="UP000606193">
    <property type="component" value="Unassembled WGS sequence"/>
</dbReference>
<evidence type="ECO:0000256" key="2">
    <source>
        <dbReference type="ARBA" id="ARBA00008488"/>
    </source>
</evidence>
<evidence type="ECO:0000256" key="5">
    <source>
        <dbReference type="ARBA" id="ARBA00022989"/>
    </source>
</evidence>
<sequence>MTTLTNSQSYPGSTAISQSPAVSHTTFRLKDPASAITHFIGMVAAVSAAPFLLERAAQTGHIKSIVSSLLFIISMILLYGASTFYHAVITNDRATLLLKKLDHIMIYFLIAGSYTPVCMLVLPSSIGTPLCLIVWGLALAGLFLTAVWVDSPKWLNSTIYIAMGWLCIFAIRSIYHYMSPQAFFWLFAGGVIYTIGGVIYALKLPVFNRLHPGFGGHEIFHLFVMGGSLCHFIMVYSYLLK</sequence>
<feature type="transmembrane region" description="Helical" evidence="7">
    <location>
        <begin position="65"/>
        <end position="84"/>
    </location>
</feature>
<feature type="transmembrane region" description="Helical" evidence="7">
    <location>
        <begin position="129"/>
        <end position="148"/>
    </location>
</feature>
<keyword evidence="4 7" id="KW-0812">Transmembrane</keyword>
<comment type="caution">
    <text evidence="8">The sequence shown here is derived from an EMBL/GenBank/DDBJ whole genome shotgun (WGS) entry which is preliminary data.</text>
</comment>
<dbReference type="NCBIfam" id="TIGR01065">
    <property type="entry name" value="hlyIII"/>
    <property type="match status" value="1"/>
</dbReference>
<comment type="similarity">
    <text evidence="2">Belongs to the UPF0073 (Hly-III) family.</text>
</comment>
<feature type="transmembrane region" description="Helical" evidence="7">
    <location>
        <begin position="222"/>
        <end position="240"/>
    </location>
</feature>
<evidence type="ECO:0000313" key="9">
    <source>
        <dbReference type="Proteomes" id="UP000606193"/>
    </source>
</evidence>
<accession>A0ABR7N0H3</accession>
<evidence type="ECO:0000256" key="4">
    <source>
        <dbReference type="ARBA" id="ARBA00022692"/>
    </source>
</evidence>
<keyword evidence="9" id="KW-1185">Reference proteome</keyword>